<sequence length="115" mass="13015">MAQTAARVIKVSRALSFIHLAIHPFMLQPATAASGFPSRCCTRHGSYTHILLQQKQNRNTYSVTRLKTADEERNRYILFTSSESIFLEPPLAVNSEMAAHSRCYTATYFFPQQSS</sequence>
<organism evidence="2">
    <name type="scientific">Ixodes ricinus</name>
    <name type="common">Common tick</name>
    <name type="synonym">Acarus ricinus</name>
    <dbReference type="NCBI Taxonomy" id="34613"/>
    <lineage>
        <taxon>Eukaryota</taxon>
        <taxon>Metazoa</taxon>
        <taxon>Ecdysozoa</taxon>
        <taxon>Arthropoda</taxon>
        <taxon>Chelicerata</taxon>
        <taxon>Arachnida</taxon>
        <taxon>Acari</taxon>
        <taxon>Parasitiformes</taxon>
        <taxon>Ixodida</taxon>
        <taxon>Ixodoidea</taxon>
        <taxon>Ixodidae</taxon>
        <taxon>Ixodinae</taxon>
        <taxon>Ixodes</taxon>
    </lineage>
</organism>
<accession>A0A6B0UL42</accession>
<keyword evidence="1" id="KW-0732">Signal</keyword>
<proteinExistence type="predicted"/>
<evidence type="ECO:0000256" key="1">
    <source>
        <dbReference type="SAM" id="SignalP"/>
    </source>
</evidence>
<protein>
    <submittedName>
        <fullName evidence="2">Putative secreted protein</fullName>
    </submittedName>
</protein>
<dbReference type="EMBL" id="GIFC01008394">
    <property type="protein sequence ID" value="MXU90477.1"/>
    <property type="molecule type" value="Transcribed_RNA"/>
</dbReference>
<feature type="chain" id="PRO_5025512332" evidence="1">
    <location>
        <begin position="33"/>
        <end position="115"/>
    </location>
</feature>
<evidence type="ECO:0000313" key="2">
    <source>
        <dbReference type="EMBL" id="MXU90477.1"/>
    </source>
</evidence>
<reference evidence="2" key="1">
    <citation type="submission" date="2019-12" db="EMBL/GenBank/DDBJ databases">
        <title>An insight into the sialome of adult female Ixodes ricinus ticks feeding for 6 days.</title>
        <authorList>
            <person name="Perner J."/>
            <person name="Ribeiro J.M.C."/>
        </authorList>
    </citation>
    <scope>NUCLEOTIDE SEQUENCE</scope>
    <source>
        <strain evidence="2">Semi-engorged</strain>
        <tissue evidence="2">Salivary glands</tissue>
    </source>
</reference>
<dbReference type="AlphaFoldDB" id="A0A6B0UL42"/>
<name>A0A6B0UL42_IXORI</name>
<feature type="signal peptide" evidence="1">
    <location>
        <begin position="1"/>
        <end position="32"/>
    </location>
</feature>